<feature type="region of interest" description="Disordered" evidence="6">
    <location>
        <begin position="370"/>
        <end position="400"/>
    </location>
</feature>
<dbReference type="Proteomes" id="UP000002009">
    <property type="component" value="Chromosome 2"/>
</dbReference>
<dbReference type="GO" id="GO:0009570">
    <property type="term" value="C:chloroplast stroma"/>
    <property type="evidence" value="ECO:0007669"/>
    <property type="project" value="UniProtKB-SubCell"/>
</dbReference>
<feature type="compositionally biased region" description="Basic and acidic residues" evidence="6">
    <location>
        <begin position="283"/>
        <end position="295"/>
    </location>
</feature>
<evidence type="ECO:0000256" key="3">
    <source>
        <dbReference type="ARBA" id="ARBA00022640"/>
    </source>
</evidence>
<comment type="similarity">
    <text evidence="5">Belongs to the ESV1 family.</text>
</comment>
<dbReference type="GO" id="GO:2001070">
    <property type="term" value="F:starch binding"/>
    <property type="evidence" value="ECO:0007669"/>
    <property type="project" value="TreeGrafter"/>
</dbReference>
<feature type="compositionally biased region" description="Low complexity" evidence="6">
    <location>
        <begin position="92"/>
        <end position="103"/>
    </location>
</feature>
<evidence type="ECO:0000256" key="4">
    <source>
        <dbReference type="ARBA" id="ARBA00022946"/>
    </source>
</evidence>
<accession>C1DZZ8</accession>
<feature type="compositionally biased region" description="Gly residues" evidence="6">
    <location>
        <begin position="885"/>
        <end position="902"/>
    </location>
</feature>
<dbReference type="AlphaFoldDB" id="C1DZZ8"/>
<feature type="region of interest" description="Disordered" evidence="6">
    <location>
        <begin position="829"/>
        <end position="940"/>
    </location>
</feature>
<feature type="compositionally biased region" description="Gly residues" evidence="6">
    <location>
        <begin position="915"/>
        <end position="924"/>
    </location>
</feature>
<dbReference type="eggNOG" id="ENOG502QSD3">
    <property type="taxonomic scope" value="Eukaryota"/>
</dbReference>
<evidence type="ECO:0000313" key="8">
    <source>
        <dbReference type="Proteomes" id="UP000002009"/>
    </source>
</evidence>
<proteinExistence type="inferred from homology"/>
<feature type="compositionally biased region" description="Basic and acidic residues" evidence="6">
    <location>
        <begin position="307"/>
        <end position="328"/>
    </location>
</feature>
<feature type="compositionally biased region" description="Polar residues" evidence="6">
    <location>
        <begin position="296"/>
        <end position="305"/>
    </location>
</feature>
<dbReference type="PANTHER" id="PTHR34113">
    <property type="entry name" value="INACTIVE PURPLE ACID PHOSPHATASE-LIKE PROTEIN"/>
    <property type="match status" value="1"/>
</dbReference>
<feature type="compositionally biased region" description="Pro residues" evidence="6">
    <location>
        <begin position="177"/>
        <end position="190"/>
    </location>
</feature>
<name>C1DZZ8_MICCC</name>
<dbReference type="GO" id="GO:0005982">
    <property type="term" value="P:starch metabolic process"/>
    <property type="evidence" value="ECO:0007669"/>
    <property type="project" value="TreeGrafter"/>
</dbReference>
<reference evidence="7 8" key="1">
    <citation type="journal article" date="2009" name="Science">
        <title>Green evolution and dynamic adaptations revealed by genomes of the marine picoeukaryotes Micromonas.</title>
        <authorList>
            <person name="Worden A.Z."/>
            <person name="Lee J.H."/>
            <person name="Mock T."/>
            <person name="Rouze P."/>
            <person name="Simmons M.P."/>
            <person name="Aerts A.L."/>
            <person name="Allen A.E."/>
            <person name="Cuvelier M.L."/>
            <person name="Derelle E."/>
            <person name="Everett M.V."/>
            <person name="Foulon E."/>
            <person name="Grimwood J."/>
            <person name="Gundlach H."/>
            <person name="Henrissat B."/>
            <person name="Napoli C."/>
            <person name="McDonald S.M."/>
            <person name="Parker M.S."/>
            <person name="Rombauts S."/>
            <person name="Salamov A."/>
            <person name="Von Dassow P."/>
            <person name="Badger J.H."/>
            <person name="Coutinho P.M."/>
            <person name="Demir E."/>
            <person name="Dubchak I."/>
            <person name="Gentemann C."/>
            <person name="Eikrem W."/>
            <person name="Gready J.E."/>
            <person name="John U."/>
            <person name="Lanier W."/>
            <person name="Lindquist E.A."/>
            <person name="Lucas S."/>
            <person name="Mayer K.F."/>
            <person name="Moreau H."/>
            <person name="Not F."/>
            <person name="Otillar R."/>
            <person name="Panaud O."/>
            <person name="Pangilinan J."/>
            <person name="Paulsen I."/>
            <person name="Piegu B."/>
            <person name="Poliakov A."/>
            <person name="Robbens S."/>
            <person name="Schmutz J."/>
            <person name="Toulza E."/>
            <person name="Wyss T."/>
            <person name="Zelensky A."/>
            <person name="Zhou K."/>
            <person name="Armbrust E.V."/>
            <person name="Bhattacharya D."/>
            <person name="Goodenough U.W."/>
            <person name="Van de Peer Y."/>
            <person name="Grigoriev I.V."/>
        </authorList>
    </citation>
    <scope>NUCLEOTIDE SEQUENCE [LARGE SCALE GENOMIC DNA]</scope>
    <source>
        <strain evidence="8">RCC299 / NOUM17</strain>
    </source>
</reference>
<evidence type="ECO:0000256" key="5">
    <source>
        <dbReference type="ARBA" id="ARBA00038237"/>
    </source>
</evidence>
<gene>
    <name evidence="7" type="ORF">MICPUN_113562</name>
</gene>
<feature type="region of interest" description="Disordered" evidence="6">
    <location>
        <begin position="1"/>
        <end position="138"/>
    </location>
</feature>
<dbReference type="GO" id="GO:0043036">
    <property type="term" value="C:starch grain"/>
    <property type="evidence" value="ECO:0007669"/>
    <property type="project" value="TreeGrafter"/>
</dbReference>
<keyword evidence="8" id="KW-1185">Reference proteome</keyword>
<evidence type="ECO:0000313" key="7">
    <source>
        <dbReference type="EMBL" id="ACO60731.1"/>
    </source>
</evidence>
<dbReference type="PANTHER" id="PTHR34113:SF2">
    <property type="entry name" value="PROTEIN LIKE EARLY STARVATION, CHLOROPLASTIC"/>
    <property type="match status" value="1"/>
</dbReference>
<dbReference type="InterPro" id="IPR052495">
    <property type="entry name" value="Alpha-glucan_binding_chloro"/>
</dbReference>
<evidence type="ECO:0000256" key="6">
    <source>
        <dbReference type="SAM" id="MobiDB-lite"/>
    </source>
</evidence>
<organism evidence="7 8">
    <name type="scientific">Micromonas commoda (strain RCC299 / NOUM17 / CCMP2709)</name>
    <name type="common">Picoplanktonic green alga</name>
    <dbReference type="NCBI Taxonomy" id="296587"/>
    <lineage>
        <taxon>Eukaryota</taxon>
        <taxon>Viridiplantae</taxon>
        <taxon>Chlorophyta</taxon>
        <taxon>Mamiellophyceae</taxon>
        <taxon>Mamiellales</taxon>
        <taxon>Mamiellaceae</taxon>
        <taxon>Micromonas</taxon>
    </lineage>
</organism>
<dbReference type="RefSeq" id="XP_002499473.1">
    <property type="nucleotide sequence ID" value="XM_002499427.1"/>
</dbReference>
<feature type="region of interest" description="Disordered" evidence="6">
    <location>
        <begin position="283"/>
        <end position="356"/>
    </location>
</feature>
<feature type="region of interest" description="Disordered" evidence="6">
    <location>
        <begin position="172"/>
        <end position="206"/>
    </location>
</feature>
<keyword evidence="3" id="KW-0934">Plastid</keyword>
<comment type="subcellular location">
    <subcellularLocation>
        <location evidence="1">Plastid</location>
        <location evidence="1">Chloroplast stroma</location>
    </subcellularLocation>
</comment>
<feature type="compositionally biased region" description="Low complexity" evidence="6">
    <location>
        <begin position="903"/>
        <end position="914"/>
    </location>
</feature>
<dbReference type="KEGG" id="mis:MICPUN_113562"/>
<dbReference type="OrthoDB" id="495716at2759"/>
<feature type="compositionally biased region" description="Basic and acidic residues" evidence="6">
    <location>
        <begin position="254"/>
        <end position="270"/>
    </location>
</feature>
<dbReference type="EMBL" id="CP001323">
    <property type="protein sequence ID" value="ACO60731.1"/>
    <property type="molecule type" value="Genomic_DNA"/>
</dbReference>
<evidence type="ECO:0000256" key="2">
    <source>
        <dbReference type="ARBA" id="ARBA00022528"/>
    </source>
</evidence>
<feature type="compositionally biased region" description="Polar residues" evidence="6">
    <location>
        <begin position="197"/>
        <end position="206"/>
    </location>
</feature>
<feature type="region of interest" description="Disordered" evidence="6">
    <location>
        <begin position="453"/>
        <end position="478"/>
    </location>
</feature>
<dbReference type="OMA" id="TEDYRAD"/>
<dbReference type="InParanoid" id="C1DZZ8"/>
<dbReference type="GO" id="GO:2000904">
    <property type="term" value="P:regulation of starch metabolic process"/>
    <property type="evidence" value="ECO:0007669"/>
    <property type="project" value="TreeGrafter"/>
</dbReference>
<evidence type="ECO:0000256" key="1">
    <source>
        <dbReference type="ARBA" id="ARBA00004470"/>
    </source>
</evidence>
<feature type="compositionally biased region" description="Basic and acidic residues" evidence="6">
    <location>
        <begin position="1"/>
        <end position="19"/>
    </location>
</feature>
<protein>
    <submittedName>
        <fullName evidence="7">Uncharacterized protein</fullName>
    </submittedName>
</protein>
<feature type="region of interest" description="Disordered" evidence="6">
    <location>
        <begin position="248"/>
        <end position="270"/>
    </location>
</feature>
<dbReference type="STRING" id="296587.C1DZZ8"/>
<dbReference type="GeneID" id="8241149"/>
<sequence length="940" mass="101785">MRAAAGKERDTHPPKEGMARRRSSSLLKTSVAAAKSRSSGSVQPLFHNSRMTVRKRVAPRPETMPARRLTSTQAPDLRGAPARTSPMSSCGTTVAAATRPTAVGSRARADPRLLSAARGAHRRRSGPGPGPGQRHRHPRVLRPLAAGLPPFQSSVEDERDMFELINMQHDDSWVTYKPPPPPPPPPPEPEAPAYGTSPDNYGTKVTSAKSAKAIDLFERAATPIGTVERAEAALAASRAMQTKGIIKVNPGSTVKREKPTARSSDEDVKEAVQAVNFAKSFAERRAAEEASRRSTDPTARLQQITEGMREDNLARERLAARTREEASRRMQRSSSYYGGSGYSTPGVESTQSSTSGGYGADLAAGGLAGGSGDAKRLGPASDFWEWSPPSMPAAGPAGAASSYYPAEMQRQKAPAYTRRVEAAVEVMERAPEQTLDLQFETTIEQQNATLPQFQSQVKPASSPPKVEPAKPASASPLGLQDAQLQQLREVYQTSTVSDAAILAAEQRYDVDVAAPAPAGLAGSSVEASLEDALASPVRELGVEDGAKEGTLRSGARWWREEGKEYLEDGKVMSWTVIRGTSADGSVEWEEKFWETSDPFTYRELGAIKSGRDSNGQAWQESWKELYNHDANQLPFIHREASKWSHTPKGKCWSEGWTEDYRADGVVDRYCEKTGSLEDGAAPEDGHANRWTQKWGEKWDGQGGCIKWTDTWASRDHAEGGMANAPSRSWGEKWEEKWGDNYNENGRAGLRQGLAWDELGGNHKERTWGEEHYPDGRLHKYGNSNDGSQYWDEWCDGAGGWWETAPSFGWHEAIGHSPSLMNVRLQPRAVMGKGKNGRNIITPHRSKKGNTAPGASSTGGAYNPNAYRGSENNPYRQTRPDYNGGSQNGYNGGSQNGYNGGSQNGYNGSSHPTNGDGNGSGGSPFPGGYNPNDPNGGGGVY</sequence>
<keyword evidence="4" id="KW-0809">Transit peptide</keyword>
<keyword evidence="2" id="KW-0150">Chloroplast</keyword>